<proteinExistence type="predicted"/>
<organism evidence="1 2">
    <name type="scientific">Tissierella carlieri</name>
    <dbReference type="NCBI Taxonomy" id="689904"/>
    <lineage>
        <taxon>Bacteria</taxon>
        <taxon>Bacillati</taxon>
        <taxon>Bacillota</taxon>
        <taxon>Tissierellia</taxon>
        <taxon>Tissierellales</taxon>
        <taxon>Tissierellaceae</taxon>
        <taxon>Tissierella</taxon>
    </lineage>
</organism>
<name>A0ABT1SH36_9FIRM</name>
<gene>
    <name evidence="1" type="ORF">NE686_22115</name>
</gene>
<sequence length="59" mass="6609">MKSLNDILWNKDGEIGEEGKNNEYQPMGEPPMLTDNCGCKYGIGECTFNKSFGLQVNCF</sequence>
<dbReference type="EMBL" id="JANGAC010000033">
    <property type="protein sequence ID" value="MCQ4925804.1"/>
    <property type="molecule type" value="Genomic_DNA"/>
</dbReference>
<reference evidence="1 2" key="1">
    <citation type="submission" date="2022-06" db="EMBL/GenBank/DDBJ databases">
        <title>Isolation of gut microbiota from human fecal samples.</title>
        <authorList>
            <person name="Pamer E.G."/>
            <person name="Barat B."/>
            <person name="Waligurski E."/>
            <person name="Medina S."/>
            <person name="Paddock L."/>
            <person name="Mostad J."/>
        </authorList>
    </citation>
    <scope>NUCLEOTIDE SEQUENCE [LARGE SCALE GENOMIC DNA]</scope>
    <source>
        <strain evidence="1 2">DFI.7.95</strain>
    </source>
</reference>
<evidence type="ECO:0000313" key="2">
    <source>
        <dbReference type="Proteomes" id="UP001524478"/>
    </source>
</evidence>
<accession>A0ABT1SH36</accession>
<evidence type="ECO:0000313" key="1">
    <source>
        <dbReference type="EMBL" id="MCQ4925804.1"/>
    </source>
</evidence>
<keyword evidence="2" id="KW-1185">Reference proteome</keyword>
<comment type="caution">
    <text evidence="1">The sequence shown here is derived from an EMBL/GenBank/DDBJ whole genome shotgun (WGS) entry which is preliminary data.</text>
</comment>
<protein>
    <submittedName>
        <fullName evidence="1">Uncharacterized protein</fullName>
    </submittedName>
</protein>
<dbReference type="RefSeq" id="WP_256313140.1">
    <property type="nucleotide sequence ID" value="NZ_JANGAC010000033.1"/>
</dbReference>
<dbReference type="Proteomes" id="UP001524478">
    <property type="component" value="Unassembled WGS sequence"/>
</dbReference>